<dbReference type="PRINTS" id="PR00038">
    <property type="entry name" value="HTHLUXR"/>
</dbReference>
<evidence type="ECO:0000313" key="7">
    <source>
        <dbReference type="Proteomes" id="UP000009282"/>
    </source>
</evidence>
<protein>
    <submittedName>
        <fullName evidence="6">Two-component response regulator</fullName>
    </submittedName>
</protein>
<dbReference type="InterPro" id="IPR016032">
    <property type="entry name" value="Sig_transdc_resp-reg_C-effctor"/>
</dbReference>
<dbReference type="GO" id="GO:0006355">
    <property type="term" value="P:regulation of DNA-templated transcription"/>
    <property type="evidence" value="ECO:0007669"/>
    <property type="project" value="InterPro"/>
</dbReference>
<reference evidence="6 7" key="1">
    <citation type="journal article" date="2011" name="J. Bacteriol.">
        <title>Complete genome sequence of seawater bacterium Glaciecola nitratireducens FR1064T.</title>
        <authorList>
            <person name="Bian F."/>
            <person name="Qin Q.L."/>
            <person name="Xie B.B."/>
            <person name="Shu Y.L."/>
            <person name="Zhang X.Y."/>
            <person name="Yu Y."/>
            <person name="Chen B."/>
            <person name="Chen X.L."/>
            <person name="Zhou B.C."/>
            <person name="Zhang Y.Z."/>
        </authorList>
    </citation>
    <scope>NUCLEOTIDE SEQUENCE [LARGE SCALE GENOMIC DNA]</scope>
    <source>
        <strain evidence="7">JCM 12485 / KCTC 12276 / FR1064</strain>
    </source>
</reference>
<dbReference type="InterPro" id="IPR051015">
    <property type="entry name" value="EvgA-like"/>
</dbReference>
<proteinExistence type="predicted"/>
<dbReference type="AlphaFoldDB" id="G4QEX4"/>
<organism evidence="6 7">
    <name type="scientific">Glaciecola nitratireducens (strain JCM 12485 / KCTC 12276 / FR1064)</name>
    <dbReference type="NCBI Taxonomy" id="1085623"/>
    <lineage>
        <taxon>Bacteria</taxon>
        <taxon>Pseudomonadati</taxon>
        <taxon>Pseudomonadota</taxon>
        <taxon>Gammaproteobacteria</taxon>
        <taxon>Alteromonadales</taxon>
        <taxon>Alteromonadaceae</taxon>
        <taxon>Brumicola</taxon>
    </lineage>
</organism>
<evidence type="ECO:0000256" key="3">
    <source>
        <dbReference type="PROSITE-ProRule" id="PRU00169"/>
    </source>
</evidence>
<dbReference type="Proteomes" id="UP000009282">
    <property type="component" value="Chromosome"/>
</dbReference>
<sequence>MKVLLVDDHAIFCEGLSYVLAKLDDDVVFLEANNFDDAALHLKNNADIDLLLLDLKMPLKDGFSLLDFCRQHYPLISIVVLSASKNIHDVERAIKAGAVGFIPKDTPSKVMVNALQLVMMGEIYIPRSISQQIDSDDTETNDALTPRQREVTSMMMKGYSNKKIALEMGITVATIKMHVTSVFKKLGVNNRTEAAIAMQRLARYAAQE</sequence>
<dbReference type="Gene3D" id="3.40.50.2300">
    <property type="match status" value="1"/>
</dbReference>
<dbReference type="InterPro" id="IPR011006">
    <property type="entry name" value="CheY-like_superfamily"/>
</dbReference>
<dbReference type="PROSITE" id="PS50043">
    <property type="entry name" value="HTH_LUXR_2"/>
    <property type="match status" value="1"/>
</dbReference>
<evidence type="ECO:0000259" key="4">
    <source>
        <dbReference type="PROSITE" id="PS50043"/>
    </source>
</evidence>
<keyword evidence="7" id="KW-1185">Reference proteome</keyword>
<dbReference type="OrthoDB" id="9814495at2"/>
<feature type="domain" description="Response regulatory" evidence="5">
    <location>
        <begin position="2"/>
        <end position="119"/>
    </location>
</feature>
<dbReference type="Pfam" id="PF00196">
    <property type="entry name" value="GerE"/>
    <property type="match status" value="1"/>
</dbReference>
<dbReference type="PANTHER" id="PTHR45566">
    <property type="entry name" value="HTH-TYPE TRANSCRIPTIONAL REGULATOR YHJB-RELATED"/>
    <property type="match status" value="1"/>
</dbReference>
<dbReference type="PROSITE" id="PS00622">
    <property type="entry name" value="HTH_LUXR_1"/>
    <property type="match status" value="1"/>
</dbReference>
<dbReference type="InterPro" id="IPR001789">
    <property type="entry name" value="Sig_transdc_resp-reg_receiver"/>
</dbReference>
<dbReference type="SMART" id="SM00448">
    <property type="entry name" value="REC"/>
    <property type="match status" value="1"/>
</dbReference>
<dbReference type="PROSITE" id="PS50110">
    <property type="entry name" value="RESPONSE_REGULATORY"/>
    <property type="match status" value="1"/>
</dbReference>
<dbReference type="InterPro" id="IPR058245">
    <property type="entry name" value="NreC/VraR/RcsB-like_REC"/>
</dbReference>
<evidence type="ECO:0000256" key="1">
    <source>
        <dbReference type="ARBA" id="ARBA00022553"/>
    </source>
</evidence>
<dbReference type="EMBL" id="CP003060">
    <property type="protein sequence ID" value="AEP28237.1"/>
    <property type="molecule type" value="Genomic_DNA"/>
</dbReference>
<evidence type="ECO:0000313" key="6">
    <source>
        <dbReference type="EMBL" id="AEP28237.1"/>
    </source>
</evidence>
<accession>G4QEX4</accession>
<name>G4QEX4_GLANF</name>
<evidence type="ECO:0000259" key="5">
    <source>
        <dbReference type="PROSITE" id="PS50110"/>
    </source>
</evidence>
<dbReference type="GO" id="GO:0003677">
    <property type="term" value="F:DNA binding"/>
    <property type="evidence" value="ECO:0007669"/>
    <property type="project" value="UniProtKB-KW"/>
</dbReference>
<keyword evidence="1 3" id="KW-0597">Phosphoprotein</keyword>
<dbReference type="KEGG" id="gni:GNIT_0083"/>
<feature type="modified residue" description="4-aspartylphosphate" evidence="3">
    <location>
        <position position="54"/>
    </location>
</feature>
<evidence type="ECO:0000256" key="2">
    <source>
        <dbReference type="ARBA" id="ARBA00023125"/>
    </source>
</evidence>
<dbReference type="GO" id="GO:0000160">
    <property type="term" value="P:phosphorelay signal transduction system"/>
    <property type="evidence" value="ECO:0007669"/>
    <property type="project" value="InterPro"/>
</dbReference>
<dbReference type="HOGENOM" id="CLU_000445_90_8_6"/>
<dbReference type="SUPFAM" id="SSF52172">
    <property type="entry name" value="CheY-like"/>
    <property type="match status" value="1"/>
</dbReference>
<dbReference type="PANTHER" id="PTHR45566:SF1">
    <property type="entry name" value="HTH-TYPE TRANSCRIPTIONAL REGULATOR YHJB-RELATED"/>
    <property type="match status" value="1"/>
</dbReference>
<dbReference type="RefSeq" id="WP_014107116.1">
    <property type="nucleotide sequence ID" value="NC_016041.1"/>
</dbReference>
<feature type="domain" description="HTH luxR-type" evidence="4">
    <location>
        <begin position="137"/>
        <end position="202"/>
    </location>
</feature>
<dbReference type="CDD" id="cd17535">
    <property type="entry name" value="REC_NarL-like"/>
    <property type="match status" value="1"/>
</dbReference>
<gene>
    <name evidence="6" type="ordered locus">GNIT_0083</name>
</gene>
<dbReference type="SMART" id="SM00421">
    <property type="entry name" value="HTH_LUXR"/>
    <property type="match status" value="1"/>
</dbReference>
<dbReference type="eggNOG" id="COG2197">
    <property type="taxonomic scope" value="Bacteria"/>
</dbReference>
<dbReference type="CDD" id="cd06170">
    <property type="entry name" value="LuxR_C_like"/>
    <property type="match status" value="1"/>
</dbReference>
<dbReference type="Pfam" id="PF00072">
    <property type="entry name" value="Response_reg"/>
    <property type="match status" value="1"/>
</dbReference>
<dbReference type="SUPFAM" id="SSF46894">
    <property type="entry name" value="C-terminal effector domain of the bipartite response regulators"/>
    <property type="match status" value="1"/>
</dbReference>
<dbReference type="InterPro" id="IPR000792">
    <property type="entry name" value="Tscrpt_reg_LuxR_C"/>
</dbReference>
<keyword evidence="2" id="KW-0238">DNA-binding</keyword>
<dbReference type="STRING" id="1085623.GNIT_0083"/>